<dbReference type="GO" id="GO:0098542">
    <property type="term" value="P:defense response to other organism"/>
    <property type="evidence" value="ECO:0007669"/>
    <property type="project" value="InterPro"/>
</dbReference>
<evidence type="ECO:0000313" key="5">
    <source>
        <dbReference type="Proteomes" id="UP001151287"/>
    </source>
</evidence>
<dbReference type="Proteomes" id="UP001151287">
    <property type="component" value="Unassembled WGS sequence"/>
</dbReference>
<dbReference type="GO" id="GO:0005886">
    <property type="term" value="C:plasma membrane"/>
    <property type="evidence" value="ECO:0007669"/>
    <property type="project" value="TreeGrafter"/>
</dbReference>
<evidence type="ECO:0000256" key="1">
    <source>
        <dbReference type="ARBA" id="ARBA00004370"/>
    </source>
</evidence>
<gene>
    <name evidence="4" type="ORF">LUZ63_009669</name>
</gene>
<accession>A0A9Q0CFH0</accession>
<keyword evidence="3" id="KW-1133">Transmembrane helix</keyword>
<proteinExistence type="predicted"/>
<evidence type="ECO:0000256" key="2">
    <source>
        <dbReference type="ARBA" id="ARBA00023136"/>
    </source>
</evidence>
<evidence type="ECO:0000256" key="3">
    <source>
        <dbReference type="SAM" id="Phobius"/>
    </source>
</evidence>
<dbReference type="OrthoDB" id="1875580at2759"/>
<keyword evidence="2 3" id="KW-0472">Membrane</keyword>
<comment type="subcellular location">
    <subcellularLocation>
        <location evidence="1">Membrane</location>
    </subcellularLocation>
</comment>
<evidence type="ECO:0008006" key="6">
    <source>
        <dbReference type="Google" id="ProtNLM"/>
    </source>
</evidence>
<dbReference type="EMBL" id="JAMQYH010000003">
    <property type="protein sequence ID" value="KAJ1692971.1"/>
    <property type="molecule type" value="Genomic_DNA"/>
</dbReference>
<name>A0A9Q0CFH0_9POAL</name>
<feature type="transmembrane region" description="Helical" evidence="3">
    <location>
        <begin position="20"/>
        <end position="46"/>
    </location>
</feature>
<dbReference type="PANTHER" id="PTHR31234">
    <property type="entry name" value="LATE EMBRYOGENESIS ABUNDANT (LEA) HYDROXYPROLINE-RICH GLYCOPROTEIN FAMILY"/>
    <property type="match status" value="1"/>
</dbReference>
<reference evidence="4" key="1">
    <citation type="journal article" date="2022" name="Cell">
        <title>Repeat-based holocentromeres influence genome architecture and karyotype evolution.</title>
        <authorList>
            <person name="Hofstatter P.G."/>
            <person name="Thangavel G."/>
            <person name="Lux T."/>
            <person name="Neumann P."/>
            <person name="Vondrak T."/>
            <person name="Novak P."/>
            <person name="Zhang M."/>
            <person name="Costa L."/>
            <person name="Castellani M."/>
            <person name="Scott A."/>
            <person name="Toegelov H."/>
            <person name="Fuchs J."/>
            <person name="Mata-Sucre Y."/>
            <person name="Dias Y."/>
            <person name="Vanzela A.L.L."/>
            <person name="Huettel B."/>
            <person name="Almeida C.C.S."/>
            <person name="Simkova H."/>
            <person name="Souza G."/>
            <person name="Pedrosa-Harand A."/>
            <person name="Macas J."/>
            <person name="Mayer K.F.X."/>
            <person name="Houben A."/>
            <person name="Marques A."/>
        </authorList>
    </citation>
    <scope>NUCLEOTIDE SEQUENCE</scope>
    <source>
        <strain evidence="4">RhyBre1mFocal</strain>
    </source>
</reference>
<keyword evidence="3" id="KW-0812">Transmembrane</keyword>
<organism evidence="4 5">
    <name type="scientific">Rhynchospora breviuscula</name>
    <dbReference type="NCBI Taxonomy" id="2022672"/>
    <lineage>
        <taxon>Eukaryota</taxon>
        <taxon>Viridiplantae</taxon>
        <taxon>Streptophyta</taxon>
        <taxon>Embryophyta</taxon>
        <taxon>Tracheophyta</taxon>
        <taxon>Spermatophyta</taxon>
        <taxon>Magnoliopsida</taxon>
        <taxon>Liliopsida</taxon>
        <taxon>Poales</taxon>
        <taxon>Cyperaceae</taxon>
        <taxon>Cyperoideae</taxon>
        <taxon>Rhynchosporeae</taxon>
        <taxon>Rhynchospora</taxon>
    </lineage>
</organism>
<dbReference type="AlphaFoldDB" id="A0A9Q0CFH0"/>
<dbReference type="PANTHER" id="PTHR31234:SF66">
    <property type="entry name" value="LATE EMBRYOGENESIS ABUNDANT PROTEIN"/>
    <property type="match status" value="1"/>
</dbReference>
<protein>
    <recommendedName>
        <fullName evidence="6">Late embryogenesis abundant protein LEA-2 subgroup domain-containing protein</fullName>
    </recommendedName>
</protein>
<evidence type="ECO:0000313" key="4">
    <source>
        <dbReference type="EMBL" id="KAJ1692971.1"/>
    </source>
</evidence>
<sequence>MTKRPLTSNYGQRSNPVVWTVAIVCTIIAIAVIISGIAVFSVYMIYRPKMPYLVVAAAHLNNLGYDNQFQTMDVDMSVTVLAENTNSKVDASFSDVALSVRFHRMDIARLQAWPFQVERNSSRMLDYPVRSTPIPLDSGAMNEVALASNRGVINFGIYGKARTRWRVGIFRSVKFWTHLSCRLQFFIDNGTATGRDCSSKTL</sequence>
<dbReference type="InterPro" id="IPR044839">
    <property type="entry name" value="NDR1-like"/>
</dbReference>
<keyword evidence="5" id="KW-1185">Reference proteome</keyword>
<comment type="caution">
    <text evidence="4">The sequence shown here is derived from an EMBL/GenBank/DDBJ whole genome shotgun (WGS) entry which is preliminary data.</text>
</comment>